<comment type="caution">
    <text evidence="2">The sequence shown here is derived from an EMBL/GenBank/DDBJ whole genome shotgun (WGS) entry which is preliminary data.</text>
</comment>
<organism evidence="2 3">
    <name type="scientific">Mytilus galloprovincialis</name>
    <name type="common">Mediterranean mussel</name>
    <dbReference type="NCBI Taxonomy" id="29158"/>
    <lineage>
        <taxon>Eukaryota</taxon>
        <taxon>Metazoa</taxon>
        <taxon>Spiralia</taxon>
        <taxon>Lophotrochozoa</taxon>
        <taxon>Mollusca</taxon>
        <taxon>Bivalvia</taxon>
        <taxon>Autobranchia</taxon>
        <taxon>Pteriomorphia</taxon>
        <taxon>Mytilida</taxon>
        <taxon>Mytiloidea</taxon>
        <taxon>Mytilidae</taxon>
        <taxon>Mytilinae</taxon>
        <taxon>Mytilus</taxon>
    </lineage>
</organism>
<dbReference type="PROSITE" id="PS51910">
    <property type="entry name" value="GH18_2"/>
    <property type="match status" value="1"/>
</dbReference>
<dbReference type="AlphaFoldDB" id="A0A8B6CV86"/>
<sequence>MPPAYSSTVLHNSVCPGLFKHNPILPCLNGCLFLKVQSGAYVLCGLKQPFYAEDIHLELEFKHVPLHKLLKMVKNKIVLNQTKYKGSLLLYLFMILLSVSNDIELNPGPGSSTTNTTVYPCGTCDKPVNWDDRGIAELVRSNRLGGAFVWTLDMDDFNGACGTKYPLMFAVIHGLREYDEYITDKQEAMLFMAEQKRLGKERLSNVALEKRKAGHMLDQLNVPQKSESTFFW</sequence>
<dbReference type="OrthoDB" id="76388at2759"/>
<gene>
    <name evidence="2" type="ORF">MGAL_10B027836</name>
</gene>
<evidence type="ECO:0000259" key="1">
    <source>
        <dbReference type="PROSITE" id="PS51910"/>
    </source>
</evidence>
<dbReference type="InterPro" id="IPR017853">
    <property type="entry name" value="GH"/>
</dbReference>
<reference evidence="2" key="1">
    <citation type="submission" date="2018-11" db="EMBL/GenBank/DDBJ databases">
        <authorList>
            <person name="Alioto T."/>
            <person name="Alioto T."/>
        </authorList>
    </citation>
    <scope>NUCLEOTIDE SEQUENCE</scope>
</reference>
<protein>
    <recommendedName>
        <fullName evidence="1">GH18 domain-containing protein</fullName>
    </recommendedName>
</protein>
<dbReference type="GO" id="GO:0005975">
    <property type="term" value="P:carbohydrate metabolic process"/>
    <property type="evidence" value="ECO:0007669"/>
    <property type="project" value="InterPro"/>
</dbReference>
<accession>A0A8B6CV86</accession>
<dbReference type="SUPFAM" id="SSF51445">
    <property type="entry name" value="(Trans)glycosidases"/>
    <property type="match status" value="1"/>
</dbReference>
<feature type="domain" description="GH18" evidence="1">
    <location>
        <begin position="1"/>
        <end position="178"/>
    </location>
</feature>
<dbReference type="Gene3D" id="3.20.20.80">
    <property type="entry name" value="Glycosidases"/>
    <property type="match status" value="1"/>
</dbReference>
<keyword evidence="3" id="KW-1185">Reference proteome</keyword>
<dbReference type="InterPro" id="IPR001223">
    <property type="entry name" value="Glyco_hydro18_cat"/>
</dbReference>
<name>A0A8B6CV86_MYTGA</name>
<dbReference type="Proteomes" id="UP000596742">
    <property type="component" value="Unassembled WGS sequence"/>
</dbReference>
<evidence type="ECO:0000313" key="3">
    <source>
        <dbReference type="Proteomes" id="UP000596742"/>
    </source>
</evidence>
<evidence type="ECO:0000313" key="2">
    <source>
        <dbReference type="EMBL" id="VDI09407.1"/>
    </source>
</evidence>
<proteinExistence type="predicted"/>
<dbReference type="EMBL" id="UYJE01002283">
    <property type="protein sequence ID" value="VDI09407.1"/>
    <property type="molecule type" value="Genomic_DNA"/>
</dbReference>